<dbReference type="AlphaFoldDB" id="A0A5A7RBZ5"/>
<sequence length="176" mass="19684">MGMGTRVDVSGQARRARGCLGSFWHNRWNCSGRPTPSDPRSFRRSTAAALYSTWRQLPLLWLPRAAASCSFISRSAAKVGFRERIQPHPRSHHPRIELPAAADIDLDRRSAAQAEADEGGWILRLSDAEERRLRIPAPPPSPDWPWETGSDCLLSPSAWKTALMIGRSIDLPSENY</sequence>
<evidence type="ECO:0000313" key="2">
    <source>
        <dbReference type="Proteomes" id="UP000325081"/>
    </source>
</evidence>
<dbReference type="EMBL" id="BKCP01011626">
    <property type="protein sequence ID" value="GER55215.1"/>
    <property type="molecule type" value="Genomic_DNA"/>
</dbReference>
<dbReference type="Proteomes" id="UP000325081">
    <property type="component" value="Unassembled WGS sequence"/>
</dbReference>
<accession>A0A5A7RBZ5</accession>
<evidence type="ECO:0000313" key="1">
    <source>
        <dbReference type="EMBL" id="GER55215.1"/>
    </source>
</evidence>
<name>A0A5A7RBZ5_STRAF</name>
<keyword evidence="2" id="KW-1185">Reference proteome</keyword>
<protein>
    <submittedName>
        <fullName evidence="1">Potassium voltage-gated channel subfamily KQTmember 1</fullName>
    </submittedName>
</protein>
<comment type="caution">
    <text evidence="1">The sequence shown here is derived from an EMBL/GenBank/DDBJ whole genome shotgun (WGS) entry which is preliminary data.</text>
</comment>
<reference evidence="2" key="1">
    <citation type="journal article" date="2019" name="Curr. Biol.">
        <title>Genome Sequence of Striga asiatica Provides Insight into the Evolution of Plant Parasitism.</title>
        <authorList>
            <person name="Yoshida S."/>
            <person name="Kim S."/>
            <person name="Wafula E.K."/>
            <person name="Tanskanen J."/>
            <person name="Kim Y.M."/>
            <person name="Honaas L."/>
            <person name="Yang Z."/>
            <person name="Spallek T."/>
            <person name="Conn C.E."/>
            <person name="Ichihashi Y."/>
            <person name="Cheong K."/>
            <person name="Cui S."/>
            <person name="Der J.P."/>
            <person name="Gundlach H."/>
            <person name="Jiao Y."/>
            <person name="Hori C."/>
            <person name="Ishida J.K."/>
            <person name="Kasahara H."/>
            <person name="Kiba T."/>
            <person name="Kim M.S."/>
            <person name="Koo N."/>
            <person name="Laohavisit A."/>
            <person name="Lee Y.H."/>
            <person name="Lumba S."/>
            <person name="McCourt P."/>
            <person name="Mortimer J.C."/>
            <person name="Mutuku J.M."/>
            <person name="Nomura T."/>
            <person name="Sasaki-Sekimoto Y."/>
            <person name="Seto Y."/>
            <person name="Wang Y."/>
            <person name="Wakatake T."/>
            <person name="Sakakibara H."/>
            <person name="Demura T."/>
            <person name="Yamaguchi S."/>
            <person name="Yoneyama K."/>
            <person name="Manabe R.I."/>
            <person name="Nelson D.C."/>
            <person name="Schulman A.H."/>
            <person name="Timko M.P."/>
            <person name="dePamphilis C.W."/>
            <person name="Choi D."/>
            <person name="Shirasu K."/>
        </authorList>
    </citation>
    <scope>NUCLEOTIDE SEQUENCE [LARGE SCALE GENOMIC DNA]</scope>
    <source>
        <strain evidence="2">cv. UVA1</strain>
    </source>
</reference>
<gene>
    <name evidence="1" type="ORF">STAS_32869</name>
</gene>
<organism evidence="1 2">
    <name type="scientific">Striga asiatica</name>
    <name type="common">Asiatic witchweed</name>
    <name type="synonym">Buchnera asiatica</name>
    <dbReference type="NCBI Taxonomy" id="4170"/>
    <lineage>
        <taxon>Eukaryota</taxon>
        <taxon>Viridiplantae</taxon>
        <taxon>Streptophyta</taxon>
        <taxon>Embryophyta</taxon>
        <taxon>Tracheophyta</taxon>
        <taxon>Spermatophyta</taxon>
        <taxon>Magnoliopsida</taxon>
        <taxon>eudicotyledons</taxon>
        <taxon>Gunneridae</taxon>
        <taxon>Pentapetalae</taxon>
        <taxon>asterids</taxon>
        <taxon>lamiids</taxon>
        <taxon>Lamiales</taxon>
        <taxon>Orobanchaceae</taxon>
        <taxon>Buchnereae</taxon>
        <taxon>Striga</taxon>
    </lineage>
</organism>
<proteinExistence type="predicted"/>